<evidence type="ECO:0000313" key="14">
    <source>
        <dbReference type="RefSeq" id="XP_034280787.1"/>
    </source>
</evidence>
<dbReference type="PANTHER" id="PTHR24377">
    <property type="entry name" value="IP01015P-RELATED"/>
    <property type="match status" value="1"/>
</dbReference>
<dbReference type="AlphaFoldDB" id="A0A6P9CNU8"/>
<dbReference type="RefSeq" id="XP_034280785.1">
    <property type="nucleotide sequence ID" value="XM_034424894.1"/>
</dbReference>
<keyword evidence="6" id="KW-0539">Nucleus</keyword>
<protein>
    <submittedName>
        <fullName evidence="11 12">Zinc finger protein 329-like</fullName>
    </submittedName>
</protein>
<evidence type="ECO:0000313" key="12">
    <source>
        <dbReference type="RefSeq" id="XP_034280785.1"/>
    </source>
</evidence>
<evidence type="ECO:0000313" key="15">
    <source>
        <dbReference type="RefSeq" id="XP_060549446.1"/>
    </source>
</evidence>
<evidence type="ECO:0000313" key="11">
    <source>
        <dbReference type="RefSeq" id="XP_034280784.1"/>
    </source>
</evidence>
<dbReference type="GO" id="GO:0008270">
    <property type="term" value="F:zinc ion binding"/>
    <property type="evidence" value="ECO:0007669"/>
    <property type="project" value="UniProtKB-KW"/>
</dbReference>
<evidence type="ECO:0000313" key="13">
    <source>
        <dbReference type="RefSeq" id="XP_034280786.1"/>
    </source>
</evidence>
<evidence type="ECO:0000256" key="7">
    <source>
        <dbReference type="PROSITE-ProRule" id="PRU00042"/>
    </source>
</evidence>
<dbReference type="GO" id="GO:0005634">
    <property type="term" value="C:nucleus"/>
    <property type="evidence" value="ECO:0007669"/>
    <property type="project" value="UniProtKB-SubCell"/>
</dbReference>
<proteinExistence type="predicted"/>
<dbReference type="RefSeq" id="XP_034280787.1">
    <property type="nucleotide sequence ID" value="XM_034424896.1"/>
</dbReference>
<feature type="domain" description="C2H2-type" evidence="9">
    <location>
        <begin position="192"/>
        <end position="219"/>
    </location>
</feature>
<evidence type="ECO:0000256" key="5">
    <source>
        <dbReference type="ARBA" id="ARBA00022833"/>
    </source>
</evidence>
<dbReference type="Pfam" id="PF00096">
    <property type="entry name" value="zf-C2H2"/>
    <property type="match status" value="3"/>
</dbReference>
<dbReference type="PROSITE" id="PS00028">
    <property type="entry name" value="ZINC_FINGER_C2H2_1"/>
    <property type="match status" value="2"/>
</dbReference>
<dbReference type="RefSeq" id="XP_034280786.1">
    <property type="nucleotide sequence ID" value="XM_034424895.1"/>
</dbReference>
<dbReference type="InterPro" id="IPR036236">
    <property type="entry name" value="Znf_C2H2_sf"/>
</dbReference>
<evidence type="ECO:0000256" key="2">
    <source>
        <dbReference type="ARBA" id="ARBA00022723"/>
    </source>
</evidence>
<dbReference type="FunFam" id="3.30.160.60:FF:000478">
    <property type="entry name" value="Zinc finger protein 133"/>
    <property type="match status" value="1"/>
</dbReference>
<feature type="domain" description="C2H2-type" evidence="9">
    <location>
        <begin position="140"/>
        <end position="167"/>
    </location>
</feature>
<evidence type="ECO:0000256" key="4">
    <source>
        <dbReference type="ARBA" id="ARBA00022771"/>
    </source>
</evidence>
<feature type="domain" description="C2H2-type" evidence="9">
    <location>
        <begin position="220"/>
        <end position="240"/>
    </location>
</feature>
<dbReference type="FunFam" id="3.30.160.60:FF:002061">
    <property type="entry name" value="Uncharacterized protein"/>
    <property type="match status" value="1"/>
</dbReference>
<dbReference type="FunFam" id="3.30.160.60:FF:002343">
    <property type="entry name" value="Zinc finger protein 33A"/>
    <property type="match status" value="1"/>
</dbReference>
<dbReference type="InterPro" id="IPR050826">
    <property type="entry name" value="Krueppel_C2H2_ZnFinger"/>
</dbReference>
<reference evidence="11 12" key="1">
    <citation type="submission" date="2025-04" db="UniProtKB">
        <authorList>
            <consortium name="RefSeq"/>
        </authorList>
    </citation>
    <scope>IDENTIFICATION</scope>
    <source>
        <tissue evidence="11 12">Blood</tissue>
    </source>
</reference>
<dbReference type="SMART" id="SM00355">
    <property type="entry name" value="ZnF_C2H2"/>
    <property type="match status" value="3"/>
</dbReference>
<evidence type="ECO:0000259" key="9">
    <source>
        <dbReference type="PROSITE" id="PS50157"/>
    </source>
</evidence>
<evidence type="ECO:0000256" key="8">
    <source>
        <dbReference type="SAM" id="MobiDB-lite"/>
    </source>
</evidence>
<dbReference type="PROSITE" id="PS50157">
    <property type="entry name" value="ZINC_FINGER_C2H2_2"/>
    <property type="match status" value="4"/>
</dbReference>
<gene>
    <name evidence="11 12 13 14 15" type="primary">LOC117670035</name>
</gene>
<comment type="subcellular location">
    <subcellularLocation>
        <location evidence="1">Nucleus</location>
    </subcellularLocation>
</comment>
<keyword evidence="2" id="KW-0479">Metal-binding</keyword>
<dbReference type="Proteomes" id="UP001652622">
    <property type="component" value="Unplaced"/>
</dbReference>
<dbReference type="InterPro" id="IPR013087">
    <property type="entry name" value="Znf_C2H2_type"/>
</dbReference>
<dbReference type="RefSeq" id="XP_034280784.1">
    <property type="nucleotide sequence ID" value="XM_034424893.1"/>
</dbReference>
<keyword evidence="3" id="KW-0677">Repeat</keyword>
<evidence type="ECO:0000256" key="3">
    <source>
        <dbReference type="ARBA" id="ARBA00022737"/>
    </source>
</evidence>
<keyword evidence="4 7" id="KW-0863">Zinc-finger</keyword>
<sequence>MGSAIANKQEVEKLMIEKQGKQRKQDRTDSRNGEEKCPLYVELHNFLIQADLKRKGKYPECDNRDQHKFDLNNYCKTQTKWKQYKYRQHEECIDLYFSLNVPEQFCRKNKSHMFLKSGKNFSLNHNQSSTEGFHPTQKPHKCSECGKSFNNSSALAFHRRTHTDEKPYKCVKCNKTFHRNNILIYHAGEKPYQCLECGKPFIGNKDLVHHKRTHIGEKPYKCTECGKSFGTSSDLTIRKI</sequence>
<dbReference type="SUPFAM" id="SSF57667">
    <property type="entry name" value="beta-beta-alpha zinc fingers"/>
    <property type="match status" value="2"/>
</dbReference>
<accession>A0A6P9CNU8</accession>
<name>A0A6P9CNU8_PANGU</name>
<keyword evidence="10" id="KW-1185">Reference proteome</keyword>
<feature type="region of interest" description="Disordered" evidence="8">
    <location>
        <begin position="1"/>
        <end position="33"/>
    </location>
</feature>
<dbReference type="OMA" id="EIHINWW"/>
<dbReference type="FunFam" id="3.30.160.60:FF:000688">
    <property type="entry name" value="zinc finger protein 197 isoform X1"/>
    <property type="match status" value="1"/>
</dbReference>
<dbReference type="RefSeq" id="XP_060549446.1">
    <property type="nucleotide sequence ID" value="XM_060693463.1"/>
</dbReference>
<keyword evidence="5" id="KW-0862">Zinc</keyword>
<evidence type="ECO:0000313" key="10">
    <source>
        <dbReference type="Proteomes" id="UP001652622"/>
    </source>
</evidence>
<organism evidence="10 13">
    <name type="scientific">Pantherophis guttatus</name>
    <name type="common">Corn snake</name>
    <name type="synonym">Elaphe guttata</name>
    <dbReference type="NCBI Taxonomy" id="94885"/>
    <lineage>
        <taxon>Eukaryota</taxon>
        <taxon>Metazoa</taxon>
        <taxon>Chordata</taxon>
        <taxon>Craniata</taxon>
        <taxon>Vertebrata</taxon>
        <taxon>Euteleostomi</taxon>
        <taxon>Lepidosauria</taxon>
        <taxon>Squamata</taxon>
        <taxon>Bifurcata</taxon>
        <taxon>Unidentata</taxon>
        <taxon>Episquamata</taxon>
        <taxon>Toxicofera</taxon>
        <taxon>Serpentes</taxon>
        <taxon>Colubroidea</taxon>
        <taxon>Colubridae</taxon>
        <taxon>Colubrinae</taxon>
        <taxon>Pantherophis</taxon>
    </lineage>
</organism>
<feature type="domain" description="C2H2-type" evidence="9">
    <location>
        <begin position="168"/>
        <end position="186"/>
    </location>
</feature>
<evidence type="ECO:0000256" key="6">
    <source>
        <dbReference type="ARBA" id="ARBA00023242"/>
    </source>
</evidence>
<feature type="compositionally biased region" description="Basic and acidic residues" evidence="8">
    <location>
        <begin position="9"/>
        <end position="33"/>
    </location>
</feature>
<dbReference type="KEGG" id="pgut:117670035"/>
<dbReference type="GeneID" id="117670035"/>
<evidence type="ECO:0000256" key="1">
    <source>
        <dbReference type="ARBA" id="ARBA00004123"/>
    </source>
</evidence>
<dbReference type="Gene3D" id="3.30.160.60">
    <property type="entry name" value="Classic Zinc Finger"/>
    <property type="match status" value="4"/>
</dbReference>